<dbReference type="InterPro" id="IPR011356">
    <property type="entry name" value="Leucine_aapep/pepB"/>
</dbReference>
<dbReference type="NCBIfam" id="NF002076">
    <property type="entry name" value="PRK00913.2-3"/>
    <property type="match status" value="1"/>
</dbReference>
<comment type="similarity">
    <text evidence="3">Belongs to the peptidase M17 family.</text>
</comment>
<organism evidence="9">
    <name type="scientific">Tetraselmis sp. GSL018</name>
    <dbReference type="NCBI Taxonomy" id="582737"/>
    <lineage>
        <taxon>Eukaryota</taxon>
        <taxon>Viridiplantae</taxon>
        <taxon>Chlorophyta</taxon>
        <taxon>core chlorophytes</taxon>
        <taxon>Chlorodendrophyceae</taxon>
        <taxon>Chlorodendrales</taxon>
        <taxon>Chlorodendraceae</taxon>
        <taxon>Tetraselmis</taxon>
    </lineage>
</organism>
<dbReference type="MEROPS" id="M17.A03"/>
<proteinExistence type="inferred from homology"/>
<evidence type="ECO:0000256" key="5">
    <source>
        <dbReference type="ARBA" id="ARBA00022438"/>
    </source>
</evidence>
<evidence type="ECO:0000313" key="9">
    <source>
        <dbReference type="EMBL" id="JAC63289.1"/>
    </source>
</evidence>
<keyword evidence="6" id="KW-0645">Protease</keyword>
<comment type="subunit">
    <text evidence="4">Homohexamer (dimer of homotrimers).</text>
</comment>
<comment type="catalytic activity">
    <reaction evidence="1">
        <text>Release of an N-terminal amino acid, Xaa-|-Yaa-, in which Xaa is preferably Leu, but may be other amino acids including Pro although not Arg or Lys, and Yaa may be Pro. Amino acid amides and methyl esters are also readily hydrolyzed, but rates on arylamides are exceedingly low.</text>
        <dbReference type="EC" id="3.4.11.1"/>
    </reaction>
</comment>
<dbReference type="InterPro" id="IPR000819">
    <property type="entry name" value="Peptidase_M17_C"/>
</dbReference>
<dbReference type="CDD" id="cd00433">
    <property type="entry name" value="Peptidase_M17"/>
    <property type="match status" value="1"/>
</dbReference>
<dbReference type="PANTHER" id="PTHR11963:SF23">
    <property type="entry name" value="CYTOSOL AMINOPEPTIDASE"/>
    <property type="match status" value="1"/>
</dbReference>
<dbReference type="AlphaFoldDB" id="A0A061QXU5"/>
<dbReference type="GO" id="GO:0070006">
    <property type="term" value="F:metalloaminopeptidase activity"/>
    <property type="evidence" value="ECO:0007669"/>
    <property type="project" value="InterPro"/>
</dbReference>
<comment type="catalytic activity">
    <reaction evidence="2">
        <text>Release of N-terminal proline from a peptide.</text>
        <dbReference type="EC" id="3.4.11.5"/>
    </reaction>
</comment>
<keyword evidence="7" id="KW-0378">Hydrolase</keyword>
<dbReference type="InterPro" id="IPR008283">
    <property type="entry name" value="Peptidase_M17_N"/>
</dbReference>
<evidence type="ECO:0000259" key="8">
    <source>
        <dbReference type="PROSITE" id="PS00631"/>
    </source>
</evidence>
<dbReference type="InterPro" id="IPR023042">
    <property type="entry name" value="Peptidase_M17_leu_NH2_pept"/>
</dbReference>
<dbReference type="GO" id="GO:0005737">
    <property type="term" value="C:cytoplasm"/>
    <property type="evidence" value="ECO:0007669"/>
    <property type="project" value="InterPro"/>
</dbReference>
<dbReference type="HAMAP" id="MF_00181">
    <property type="entry name" value="Cytosol_peptidase_M17"/>
    <property type="match status" value="1"/>
</dbReference>
<dbReference type="PRINTS" id="PR00481">
    <property type="entry name" value="LAMNOPPTDASE"/>
</dbReference>
<evidence type="ECO:0000256" key="4">
    <source>
        <dbReference type="ARBA" id="ARBA00011867"/>
    </source>
</evidence>
<dbReference type="SUPFAM" id="SSF52949">
    <property type="entry name" value="Macro domain-like"/>
    <property type="match status" value="1"/>
</dbReference>
<evidence type="ECO:0000256" key="1">
    <source>
        <dbReference type="ARBA" id="ARBA00000135"/>
    </source>
</evidence>
<protein>
    <submittedName>
        <fullName evidence="9">Leucyl aminopeptidase</fullName>
    </submittedName>
</protein>
<reference evidence="9" key="1">
    <citation type="submission" date="2014-05" db="EMBL/GenBank/DDBJ databases">
        <title>The transcriptome of the halophilic microalga Tetraselmis sp. GSL018 isolated from the Great Salt Lake, Utah.</title>
        <authorList>
            <person name="Jinkerson R.E."/>
            <person name="D'Adamo S."/>
            <person name="Posewitz M.C."/>
        </authorList>
    </citation>
    <scope>NUCLEOTIDE SEQUENCE</scope>
    <source>
        <strain evidence="9">GSL018</strain>
    </source>
</reference>
<accession>A0A061QXU5</accession>
<keyword evidence="5 9" id="KW-0031">Aminopeptidase</keyword>
<dbReference type="GO" id="GO:0030145">
    <property type="term" value="F:manganese ion binding"/>
    <property type="evidence" value="ECO:0007669"/>
    <property type="project" value="InterPro"/>
</dbReference>
<dbReference type="InterPro" id="IPR043472">
    <property type="entry name" value="Macro_dom-like"/>
</dbReference>
<dbReference type="Pfam" id="PF00883">
    <property type="entry name" value="Peptidase_M17"/>
    <property type="match status" value="1"/>
</dbReference>
<dbReference type="PANTHER" id="PTHR11963">
    <property type="entry name" value="LEUCINE AMINOPEPTIDASE-RELATED"/>
    <property type="match status" value="1"/>
</dbReference>
<dbReference type="Pfam" id="PF02789">
    <property type="entry name" value="Peptidase_M17_N"/>
    <property type="match status" value="1"/>
</dbReference>
<gene>
    <name evidence="9" type="primary">PEPA</name>
    <name evidence="9" type="ORF">TSPGSL018_21028</name>
</gene>
<evidence type="ECO:0000256" key="6">
    <source>
        <dbReference type="ARBA" id="ARBA00022670"/>
    </source>
</evidence>
<dbReference type="PROSITE" id="PS00631">
    <property type="entry name" value="CYTOSOL_AP"/>
    <property type="match status" value="1"/>
</dbReference>
<name>A0A061QXU5_9CHLO</name>
<evidence type="ECO:0000256" key="7">
    <source>
        <dbReference type="ARBA" id="ARBA00022801"/>
    </source>
</evidence>
<dbReference type="SUPFAM" id="SSF53187">
    <property type="entry name" value="Zn-dependent exopeptidases"/>
    <property type="match status" value="1"/>
</dbReference>
<dbReference type="GO" id="GO:0006508">
    <property type="term" value="P:proteolysis"/>
    <property type="evidence" value="ECO:0007669"/>
    <property type="project" value="UniProtKB-KW"/>
</dbReference>
<evidence type="ECO:0000256" key="3">
    <source>
        <dbReference type="ARBA" id="ARBA00009528"/>
    </source>
</evidence>
<evidence type="ECO:0000256" key="2">
    <source>
        <dbReference type="ARBA" id="ARBA00001585"/>
    </source>
</evidence>
<feature type="domain" description="Cytosol aminopeptidase" evidence="8">
    <location>
        <begin position="428"/>
        <end position="435"/>
    </location>
</feature>
<dbReference type="Gene3D" id="3.40.630.10">
    <property type="entry name" value="Zn peptidases"/>
    <property type="match status" value="1"/>
</dbReference>
<dbReference type="Gene3D" id="3.40.220.10">
    <property type="entry name" value="Leucine Aminopeptidase, subunit E, domain 1"/>
    <property type="match status" value="1"/>
</dbReference>
<sequence length="582" mass="60882">MASCSLFRALSINPGVVPSAPVRKARQALRQANFFPSLIQGGSRRVASNVRTSGMAPVHATSVTDNIPMKPEVPVSISLIEEVSPALWEGDLLALGVFEENLEKDETGALKDGTLQKLDADLGGIVSEILEDEDFKAAKGSSSFLRLGGKARYFGLVGLGASAKASPVADWGPSVWQTAGSAIAAAAKAHRAKTVGFAVVGRPELEAEAIQKLSLGAMLGGYEATRFKNKAKLSPLSELQVLSSGSAAVDAAAATARGVTLARYLVESPPNIATPSYLAEAAAMIASEYPEVMSLEVFDKDACREMGMGCYLGVAEASEHPPKFIHLTYRPKDATAKRKIAVVGKGLTFDSGGYNLKAGPGSMIEMMKFDMGGSAATLGAAMAVAGLEPPGVEVHFVVAACENMIDGKGLRPGDILTASNGKTVEVNNTDAEGRLTLADALLFAQNSCGAEAIVDIATLTGACMIALGPQIGGVMTDHEEMYERVVAASRDAGEKIWRLPLEGDYKEQLKSPIADMVNTGGRMGGSITAGLFLKEFINEGVEWTHIDMAGPVWDDKRGGATGYGAALLASWVKRESDLALGS</sequence>
<dbReference type="EMBL" id="GBEZ01023610">
    <property type="protein sequence ID" value="JAC63289.1"/>
    <property type="molecule type" value="Transcribed_RNA"/>
</dbReference>